<dbReference type="Proteomes" id="UP000030686">
    <property type="component" value="Unassembled WGS sequence"/>
</dbReference>
<evidence type="ECO:0000256" key="3">
    <source>
        <dbReference type="ARBA" id="ARBA00022827"/>
    </source>
</evidence>
<feature type="domain" description="Phenol hydroxylase-like C-terminal dimerisation" evidence="7">
    <location>
        <begin position="674"/>
        <end position="871"/>
    </location>
</feature>
<evidence type="ECO:0000313" key="8">
    <source>
        <dbReference type="EMBL" id="CDM36146.1"/>
    </source>
</evidence>
<accession>W6QJF7</accession>
<dbReference type="FunFam" id="3.40.50.720:FF:000084">
    <property type="entry name" value="Short-chain dehydrogenase reductase"/>
    <property type="match status" value="1"/>
</dbReference>
<proteinExistence type="inferred from homology"/>
<dbReference type="Gene3D" id="3.40.30.20">
    <property type="match status" value="1"/>
</dbReference>
<evidence type="ECO:0000259" key="6">
    <source>
        <dbReference type="Pfam" id="PF01494"/>
    </source>
</evidence>
<evidence type="ECO:0000259" key="7">
    <source>
        <dbReference type="Pfam" id="PF07976"/>
    </source>
</evidence>
<keyword evidence="2" id="KW-0285">Flavoprotein</keyword>
<dbReference type="SUPFAM" id="SSF51735">
    <property type="entry name" value="NAD(P)-binding Rossmann-fold domains"/>
    <property type="match status" value="1"/>
</dbReference>
<dbReference type="Gene3D" id="3.50.50.60">
    <property type="entry name" value="FAD/NAD(P)-binding domain"/>
    <property type="match status" value="1"/>
</dbReference>
<evidence type="ECO:0000256" key="2">
    <source>
        <dbReference type="ARBA" id="ARBA00022630"/>
    </source>
</evidence>
<dbReference type="PRINTS" id="PR00420">
    <property type="entry name" value="RNGMNOXGNASE"/>
</dbReference>
<keyword evidence="4" id="KW-0521">NADP</keyword>
<dbReference type="InterPro" id="IPR036188">
    <property type="entry name" value="FAD/NAD-bd_sf"/>
</dbReference>
<dbReference type="SUPFAM" id="SSF52833">
    <property type="entry name" value="Thioredoxin-like"/>
    <property type="match status" value="1"/>
</dbReference>
<dbReference type="SUPFAM" id="SSF54373">
    <property type="entry name" value="FAD-linked reductases, C-terminal domain"/>
    <property type="match status" value="1"/>
</dbReference>
<keyword evidence="9" id="KW-1185">Reference proteome</keyword>
<dbReference type="Pfam" id="PF01494">
    <property type="entry name" value="FAD_binding_3"/>
    <property type="match status" value="1"/>
</dbReference>
<dbReference type="PANTHER" id="PTHR43004:SF4">
    <property type="entry name" value="FAD-BINDING DOMAIN-CONTAINING PROTEIN"/>
    <property type="match status" value="1"/>
</dbReference>
<dbReference type="InterPro" id="IPR002938">
    <property type="entry name" value="FAD-bd"/>
</dbReference>
<dbReference type="InterPro" id="IPR036291">
    <property type="entry name" value="NAD(P)-bd_dom_sf"/>
</dbReference>
<dbReference type="InterPro" id="IPR036249">
    <property type="entry name" value="Thioredoxin-like_sf"/>
</dbReference>
<dbReference type="InterPro" id="IPR002347">
    <property type="entry name" value="SDR_fam"/>
</dbReference>
<dbReference type="InterPro" id="IPR020904">
    <property type="entry name" value="Sc_DH/Rdtase_CS"/>
</dbReference>
<evidence type="ECO:0000256" key="1">
    <source>
        <dbReference type="ARBA" id="ARBA00007801"/>
    </source>
</evidence>
<dbReference type="Gene3D" id="3.30.9.10">
    <property type="entry name" value="D-Amino Acid Oxidase, subunit A, domain 2"/>
    <property type="match status" value="1"/>
</dbReference>
<dbReference type="OMA" id="IYDIAFW"/>
<dbReference type="Gene3D" id="3.40.50.720">
    <property type="entry name" value="NAD(P)-binding Rossmann-like Domain"/>
    <property type="match status" value="1"/>
</dbReference>
<dbReference type="InterPro" id="IPR038220">
    <property type="entry name" value="PHOX_C_sf"/>
</dbReference>
<dbReference type="GO" id="GO:0016709">
    <property type="term" value="F:oxidoreductase activity, acting on paired donors, with incorporation or reduction of molecular oxygen, NAD(P)H as one donor, and incorporation of one atom of oxygen"/>
    <property type="evidence" value="ECO:0007669"/>
    <property type="project" value="UniProtKB-ARBA"/>
</dbReference>
<keyword evidence="3" id="KW-0274">FAD</keyword>
<dbReference type="InterPro" id="IPR050641">
    <property type="entry name" value="RIFMO-like"/>
</dbReference>
<comment type="similarity">
    <text evidence="1">Belongs to the PheA/TfdB FAD monooxygenase family.</text>
</comment>
<evidence type="ECO:0000256" key="5">
    <source>
        <dbReference type="ARBA" id="ARBA00023002"/>
    </source>
</evidence>
<keyword evidence="5" id="KW-0560">Oxidoreductase</keyword>
<dbReference type="PANTHER" id="PTHR43004">
    <property type="entry name" value="TRK SYSTEM POTASSIUM UPTAKE PROTEIN"/>
    <property type="match status" value="1"/>
</dbReference>
<evidence type="ECO:0000256" key="4">
    <source>
        <dbReference type="ARBA" id="ARBA00022857"/>
    </source>
</evidence>
<dbReference type="Pfam" id="PF07976">
    <property type="entry name" value="Phe_hydrox_dim"/>
    <property type="match status" value="1"/>
</dbReference>
<dbReference type="Pfam" id="PF13561">
    <property type="entry name" value="adh_short_C2"/>
    <property type="match status" value="1"/>
</dbReference>
<name>W6QJF7_PENRF</name>
<dbReference type="EMBL" id="HG792018">
    <property type="protein sequence ID" value="CDM36146.1"/>
    <property type="molecule type" value="Genomic_DNA"/>
</dbReference>
<dbReference type="PROSITE" id="PS00061">
    <property type="entry name" value="ADH_SHORT"/>
    <property type="match status" value="1"/>
</dbReference>
<reference evidence="8" key="1">
    <citation type="journal article" date="2014" name="Nat. Commun.">
        <title>Multiple recent horizontal transfers of a large genomic region in cheese making fungi.</title>
        <authorList>
            <person name="Cheeseman K."/>
            <person name="Ropars J."/>
            <person name="Renault P."/>
            <person name="Dupont J."/>
            <person name="Gouzy J."/>
            <person name="Branca A."/>
            <person name="Abraham A.L."/>
            <person name="Ceppi M."/>
            <person name="Conseiller E."/>
            <person name="Debuchy R."/>
            <person name="Malagnac F."/>
            <person name="Goarin A."/>
            <person name="Silar P."/>
            <person name="Lacoste S."/>
            <person name="Sallet E."/>
            <person name="Bensimon A."/>
            <person name="Giraud T."/>
            <person name="Brygoo Y."/>
        </authorList>
    </citation>
    <scope>NUCLEOTIDE SEQUENCE [LARGE SCALE GENOMIC DNA]</scope>
    <source>
        <strain evidence="8">FM164</strain>
    </source>
</reference>
<gene>
    <name evidence="8" type="ORF">PROQFM164_S04g001027</name>
</gene>
<organism evidence="8 9">
    <name type="scientific">Penicillium roqueforti (strain FM164)</name>
    <dbReference type="NCBI Taxonomy" id="1365484"/>
    <lineage>
        <taxon>Eukaryota</taxon>
        <taxon>Fungi</taxon>
        <taxon>Dikarya</taxon>
        <taxon>Ascomycota</taxon>
        <taxon>Pezizomycotina</taxon>
        <taxon>Eurotiomycetes</taxon>
        <taxon>Eurotiomycetidae</taxon>
        <taxon>Eurotiales</taxon>
        <taxon>Aspergillaceae</taxon>
        <taxon>Penicillium</taxon>
    </lineage>
</organism>
<dbReference type="GO" id="GO:0071949">
    <property type="term" value="F:FAD binding"/>
    <property type="evidence" value="ECO:0007669"/>
    <property type="project" value="InterPro"/>
</dbReference>
<dbReference type="AlphaFoldDB" id="W6QJF7"/>
<protein>
    <submittedName>
        <fullName evidence="8">Aromatic-ring hydroxylase-like</fullName>
    </submittedName>
</protein>
<sequence length="875" mass="96214">MSEGKGFTTQQDNIQLHCDMSRFSLKGRTALVTGGARGCGLAFARGLAEAGADVAVFDVISPEEGFHAIEKDCGVRTAYYKVDVSSQESLQEGFASFQKDFENALDICVPCAGINRHLPFLEFTYKDHQDLLSINVLGLYFTAQLAAKQMIANKTKHGSIVLVASMASHIAVRSQLCSAYCGTKGAVRSMCPAIAKELAEYGIRVNSISPGFVKTEMTASFPHLLEGWKSEVMNGRIAEPEDIMGACIFLASDASSYMTGSDIVVDGGVTRCADHEGYRIGSVDASTTVVVVGAGPSGLMLACNLVRFGIAVVILDDRPDKTSTGKADGMQPKTIETFRQLRLADPLLRNGARVYDISFWESTANDSLRRTGRKVHYPEHVGASDPYILLAHQGMVEEVMIDDMEARGVSITRNSKFVSCSPVNGTTQLDIIYEDVTTNTAHKIRANYLVGCDGARSKVRSFIPDAELEGELTNAAWGVLDGVIDTDFPDLWSKVALRSHSAGSILWIPREKGMTRLYVELSSTDGERVEKSKATTEYVMSRAREAMHPFSLEWKTVEWFGTYVVGQRVAKRFMDSEANIFIAGDAGHCHSALAAQGANTSMHDSFNLAWKLNLLVRGLAKPSLLHTYEEERQKIAYDLINFDVEHCKAFAAGDEELAKNFDSNIRFISGIGAEYAPGMLTQAPTTTARLQPGMLQLPAKVTRYIDANPVDIELDVPLLGQFKIYIFVPNVYRSRESLENICEQLQYILAGVSVRANQSYEKHPRGHSPSDEFVQAQRYTSVSNAFTFAMVTQSSQSEFEIADLPEILQASRWTLYVDNIGGPSCTEKWFGDLNQEKIGIAVVRPDGYVGAIDTWDTEQVGVIGQWLQDYFSFLV</sequence>
<dbReference type="SUPFAM" id="SSF51905">
    <property type="entry name" value="FAD/NAD(P)-binding domain"/>
    <property type="match status" value="1"/>
</dbReference>
<dbReference type="CDD" id="cd05352">
    <property type="entry name" value="MDH-like_SDR_c"/>
    <property type="match status" value="1"/>
</dbReference>
<dbReference type="STRING" id="1365484.W6QJF7"/>
<dbReference type="OrthoDB" id="5325318at2759"/>
<evidence type="ECO:0000313" key="9">
    <source>
        <dbReference type="Proteomes" id="UP000030686"/>
    </source>
</evidence>
<feature type="domain" description="FAD-binding" evidence="6">
    <location>
        <begin position="287"/>
        <end position="642"/>
    </location>
</feature>
<dbReference type="InterPro" id="IPR012941">
    <property type="entry name" value="Phe_hydrox_C_dim_dom"/>
</dbReference>